<dbReference type="GO" id="GO:0000155">
    <property type="term" value="F:phosphorelay sensor kinase activity"/>
    <property type="evidence" value="ECO:0007669"/>
    <property type="project" value="InterPro"/>
</dbReference>
<keyword evidence="10 18" id="KW-0418">Kinase</keyword>
<dbReference type="Pfam" id="PF02518">
    <property type="entry name" value="HATPase_c"/>
    <property type="match status" value="1"/>
</dbReference>
<evidence type="ECO:0000259" key="16">
    <source>
        <dbReference type="PROSITE" id="PS50109"/>
    </source>
</evidence>
<comment type="subcellular location">
    <subcellularLocation>
        <location evidence="2">Cell inner membrane</location>
        <topology evidence="2">Multi-pass membrane protein</topology>
    </subcellularLocation>
</comment>
<dbReference type="PRINTS" id="PR00344">
    <property type="entry name" value="BCTRLSENSOR"/>
</dbReference>
<dbReference type="AlphaFoldDB" id="A0A1M5A9M8"/>
<keyword evidence="14 15" id="KW-0472">Membrane</keyword>
<protein>
    <recommendedName>
        <fullName evidence="3">histidine kinase</fullName>
        <ecNumber evidence="3">2.7.13.3</ecNumber>
    </recommendedName>
</protein>
<dbReference type="STRING" id="366533.SAMN05444339_104315"/>
<organism evidence="18 19">
    <name type="scientific">Loktanella atrilutea</name>
    <dbReference type="NCBI Taxonomy" id="366533"/>
    <lineage>
        <taxon>Bacteria</taxon>
        <taxon>Pseudomonadati</taxon>
        <taxon>Pseudomonadota</taxon>
        <taxon>Alphaproteobacteria</taxon>
        <taxon>Rhodobacterales</taxon>
        <taxon>Roseobacteraceae</taxon>
        <taxon>Loktanella</taxon>
    </lineage>
</organism>
<dbReference type="PANTHER" id="PTHR44936">
    <property type="entry name" value="SENSOR PROTEIN CREC"/>
    <property type="match status" value="1"/>
</dbReference>
<dbReference type="CDD" id="cd00082">
    <property type="entry name" value="HisKA"/>
    <property type="match status" value="1"/>
</dbReference>
<dbReference type="InterPro" id="IPR003661">
    <property type="entry name" value="HisK_dim/P_dom"/>
</dbReference>
<evidence type="ECO:0000256" key="12">
    <source>
        <dbReference type="ARBA" id="ARBA00022989"/>
    </source>
</evidence>
<keyword evidence="8 15" id="KW-0812">Transmembrane</keyword>
<dbReference type="Gene3D" id="1.10.287.130">
    <property type="match status" value="1"/>
</dbReference>
<keyword evidence="12 15" id="KW-1133">Transmembrane helix</keyword>
<evidence type="ECO:0000313" key="19">
    <source>
        <dbReference type="Proteomes" id="UP000183987"/>
    </source>
</evidence>
<feature type="domain" description="HAMP" evidence="17">
    <location>
        <begin position="183"/>
        <end position="234"/>
    </location>
</feature>
<evidence type="ECO:0000256" key="2">
    <source>
        <dbReference type="ARBA" id="ARBA00004429"/>
    </source>
</evidence>
<keyword evidence="11" id="KW-0067">ATP-binding</keyword>
<sequence>MHMFFQWLKRYMPRGLYTRALIILILPVLSVQLLVSVLFIQRHFEGVTRQMSDAVTIDLRYLRDLADGAPDRAAAIARVDAVAAPLELDVDWPPTIPDVGDDRDWTDFTGDTVAARLRDGVPQIGAISMADRRRVAVWITTRQGPLQVEIARRRLSASNPHQLLVIMVILGAVLTAISYIFLRNQLRPITRMARAAADYGRGRITAYSPGGATEVRAAGMAFLDMRNRLERQIQQRTMMLSGVSHDLRTPLTRLRLGLSLLDEEDAGPLVRDVDEMQRLLDSFLDFVRSDAGDALTDTDPAEILRDLAADYTRIGLPVYLDAMPAGRSTLPLRPAAIRRALDNLVGNALRYGAQARVGVHVTDRAVRYVVEDDGPGIPADRREEAVRPFTRLDPARNQDRGSGVGLGLAIVADIARSHGGVLRLTDSEDLGGLKAELVLAR</sequence>
<proteinExistence type="predicted"/>
<dbReference type="EC" id="2.7.13.3" evidence="3"/>
<evidence type="ECO:0000256" key="6">
    <source>
        <dbReference type="ARBA" id="ARBA00022553"/>
    </source>
</evidence>
<dbReference type="InterPro" id="IPR005467">
    <property type="entry name" value="His_kinase_dom"/>
</dbReference>
<dbReference type="PROSITE" id="PS50109">
    <property type="entry name" value="HIS_KIN"/>
    <property type="match status" value="1"/>
</dbReference>
<evidence type="ECO:0000256" key="15">
    <source>
        <dbReference type="SAM" id="Phobius"/>
    </source>
</evidence>
<evidence type="ECO:0000256" key="8">
    <source>
        <dbReference type="ARBA" id="ARBA00022692"/>
    </source>
</evidence>
<keyword evidence="13" id="KW-0902">Two-component regulatory system</keyword>
<dbReference type="SUPFAM" id="SSF55874">
    <property type="entry name" value="ATPase domain of HSP90 chaperone/DNA topoisomerase II/histidine kinase"/>
    <property type="match status" value="1"/>
</dbReference>
<comment type="catalytic activity">
    <reaction evidence="1">
        <text>ATP + protein L-histidine = ADP + protein N-phospho-L-histidine.</text>
        <dbReference type="EC" id="2.7.13.3"/>
    </reaction>
</comment>
<dbReference type="Pfam" id="PF00512">
    <property type="entry name" value="HisKA"/>
    <property type="match status" value="1"/>
</dbReference>
<keyword evidence="9" id="KW-0547">Nucleotide-binding</keyword>
<evidence type="ECO:0000256" key="9">
    <source>
        <dbReference type="ARBA" id="ARBA00022741"/>
    </source>
</evidence>
<dbReference type="EMBL" id="FQUE01000004">
    <property type="protein sequence ID" value="SHF27003.1"/>
    <property type="molecule type" value="Genomic_DNA"/>
</dbReference>
<dbReference type="GO" id="GO:0005524">
    <property type="term" value="F:ATP binding"/>
    <property type="evidence" value="ECO:0007669"/>
    <property type="project" value="UniProtKB-KW"/>
</dbReference>
<dbReference type="PROSITE" id="PS50885">
    <property type="entry name" value="HAMP"/>
    <property type="match status" value="1"/>
</dbReference>
<feature type="transmembrane region" description="Helical" evidence="15">
    <location>
        <begin position="163"/>
        <end position="182"/>
    </location>
</feature>
<feature type="domain" description="Histidine kinase" evidence="16">
    <location>
        <begin position="242"/>
        <end position="441"/>
    </location>
</feature>
<dbReference type="GO" id="GO:0005886">
    <property type="term" value="C:plasma membrane"/>
    <property type="evidence" value="ECO:0007669"/>
    <property type="project" value="UniProtKB-SubCell"/>
</dbReference>
<dbReference type="PANTHER" id="PTHR44936:SF5">
    <property type="entry name" value="SENSOR HISTIDINE KINASE ENVZ"/>
    <property type="match status" value="1"/>
</dbReference>
<evidence type="ECO:0000256" key="3">
    <source>
        <dbReference type="ARBA" id="ARBA00012438"/>
    </source>
</evidence>
<dbReference type="InterPro" id="IPR003660">
    <property type="entry name" value="HAMP_dom"/>
</dbReference>
<keyword evidence="5" id="KW-0997">Cell inner membrane</keyword>
<name>A0A1M5A9M8_LOKAT</name>
<accession>A0A1M5A9M8</accession>
<feature type="transmembrane region" description="Helical" evidence="15">
    <location>
        <begin position="20"/>
        <end position="40"/>
    </location>
</feature>
<reference evidence="19" key="1">
    <citation type="submission" date="2016-11" db="EMBL/GenBank/DDBJ databases">
        <authorList>
            <person name="Varghese N."/>
            <person name="Submissions S."/>
        </authorList>
    </citation>
    <scope>NUCLEOTIDE SEQUENCE [LARGE SCALE GENOMIC DNA]</scope>
    <source>
        <strain evidence="19">DSM 29326</strain>
    </source>
</reference>
<evidence type="ECO:0000256" key="10">
    <source>
        <dbReference type="ARBA" id="ARBA00022777"/>
    </source>
</evidence>
<dbReference type="SMART" id="SM00387">
    <property type="entry name" value="HATPase_c"/>
    <property type="match status" value="1"/>
</dbReference>
<evidence type="ECO:0000256" key="14">
    <source>
        <dbReference type="ARBA" id="ARBA00023136"/>
    </source>
</evidence>
<keyword evidence="4" id="KW-1003">Cell membrane</keyword>
<evidence type="ECO:0000256" key="1">
    <source>
        <dbReference type="ARBA" id="ARBA00000085"/>
    </source>
</evidence>
<evidence type="ECO:0000256" key="5">
    <source>
        <dbReference type="ARBA" id="ARBA00022519"/>
    </source>
</evidence>
<evidence type="ECO:0000259" key="17">
    <source>
        <dbReference type="PROSITE" id="PS50885"/>
    </source>
</evidence>
<evidence type="ECO:0000313" key="18">
    <source>
        <dbReference type="EMBL" id="SHF27003.1"/>
    </source>
</evidence>
<dbReference type="InterPro" id="IPR004358">
    <property type="entry name" value="Sig_transdc_His_kin-like_C"/>
</dbReference>
<evidence type="ECO:0000256" key="11">
    <source>
        <dbReference type="ARBA" id="ARBA00022840"/>
    </source>
</evidence>
<evidence type="ECO:0000256" key="7">
    <source>
        <dbReference type="ARBA" id="ARBA00022679"/>
    </source>
</evidence>
<evidence type="ECO:0000256" key="4">
    <source>
        <dbReference type="ARBA" id="ARBA00022475"/>
    </source>
</evidence>
<dbReference type="SUPFAM" id="SSF47384">
    <property type="entry name" value="Homodimeric domain of signal transducing histidine kinase"/>
    <property type="match status" value="1"/>
</dbReference>
<dbReference type="Gene3D" id="3.30.565.10">
    <property type="entry name" value="Histidine kinase-like ATPase, C-terminal domain"/>
    <property type="match status" value="1"/>
</dbReference>
<dbReference type="InterPro" id="IPR050980">
    <property type="entry name" value="2C_sensor_his_kinase"/>
</dbReference>
<keyword evidence="19" id="KW-1185">Reference proteome</keyword>
<dbReference type="SMART" id="SM00388">
    <property type="entry name" value="HisKA"/>
    <property type="match status" value="1"/>
</dbReference>
<dbReference type="InterPro" id="IPR003594">
    <property type="entry name" value="HATPase_dom"/>
</dbReference>
<gene>
    <name evidence="18" type="ORF">SAMN05444339_104315</name>
</gene>
<keyword evidence="6" id="KW-0597">Phosphoprotein</keyword>
<dbReference type="InterPro" id="IPR036890">
    <property type="entry name" value="HATPase_C_sf"/>
</dbReference>
<dbReference type="Proteomes" id="UP000183987">
    <property type="component" value="Unassembled WGS sequence"/>
</dbReference>
<keyword evidence="7" id="KW-0808">Transferase</keyword>
<dbReference type="InterPro" id="IPR036097">
    <property type="entry name" value="HisK_dim/P_sf"/>
</dbReference>
<evidence type="ECO:0000256" key="13">
    <source>
        <dbReference type="ARBA" id="ARBA00023012"/>
    </source>
</evidence>